<keyword evidence="1" id="KW-1185">Reference proteome</keyword>
<organism evidence="1 2">
    <name type="scientific">Parascaris univalens</name>
    <name type="common">Nematode worm</name>
    <dbReference type="NCBI Taxonomy" id="6257"/>
    <lineage>
        <taxon>Eukaryota</taxon>
        <taxon>Metazoa</taxon>
        <taxon>Ecdysozoa</taxon>
        <taxon>Nematoda</taxon>
        <taxon>Chromadorea</taxon>
        <taxon>Rhabditida</taxon>
        <taxon>Spirurina</taxon>
        <taxon>Ascaridomorpha</taxon>
        <taxon>Ascaridoidea</taxon>
        <taxon>Ascarididae</taxon>
        <taxon>Parascaris</taxon>
    </lineage>
</organism>
<evidence type="ECO:0000313" key="1">
    <source>
        <dbReference type="Proteomes" id="UP000887569"/>
    </source>
</evidence>
<evidence type="ECO:0000313" key="2">
    <source>
        <dbReference type="WBParaSite" id="PgR017X_g003_t01"/>
    </source>
</evidence>
<protein>
    <submittedName>
        <fullName evidence="2">Lysozyme</fullName>
    </submittedName>
</protein>
<dbReference type="WBParaSite" id="PgR017X_g003_t01">
    <property type="protein sequence ID" value="PgR017X_g003_t01"/>
    <property type="gene ID" value="PgR017X_g003"/>
</dbReference>
<dbReference type="Proteomes" id="UP000887569">
    <property type="component" value="Unplaced"/>
</dbReference>
<sequence>MSNRSRIYTWQKNMYGGVLGRFGEVPGTTTQTQARVFCSSLGTNPNAGSLGWPDSMQDMAMINSNYLKERGCKGMLADKECAEISYIQRRVEQRAVAVALL</sequence>
<proteinExistence type="predicted"/>
<reference evidence="2" key="1">
    <citation type="submission" date="2022-11" db="UniProtKB">
        <authorList>
            <consortium name="WormBaseParasite"/>
        </authorList>
    </citation>
    <scope>IDENTIFICATION</scope>
</reference>
<name>A0A915AV29_PARUN</name>
<accession>A0A915AV29</accession>
<dbReference type="AlphaFoldDB" id="A0A915AV29"/>